<keyword evidence="6" id="KW-0732">Signal</keyword>
<organism evidence="13 14">
    <name type="scientific">Rubroshorea leprosula</name>
    <dbReference type="NCBI Taxonomy" id="152421"/>
    <lineage>
        <taxon>Eukaryota</taxon>
        <taxon>Viridiplantae</taxon>
        <taxon>Streptophyta</taxon>
        <taxon>Embryophyta</taxon>
        <taxon>Tracheophyta</taxon>
        <taxon>Spermatophyta</taxon>
        <taxon>Magnoliopsida</taxon>
        <taxon>eudicotyledons</taxon>
        <taxon>Gunneridae</taxon>
        <taxon>Pentapetalae</taxon>
        <taxon>rosids</taxon>
        <taxon>malvids</taxon>
        <taxon>Malvales</taxon>
        <taxon>Dipterocarpaceae</taxon>
        <taxon>Rubroshorea</taxon>
    </lineage>
</organism>
<evidence type="ECO:0000256" key="5">
    <source>
        <dbReference type="ARBA" id="ARBA00022692"/>
    </source>
</evidence>
<dbReference type="FunFam" id="3.80.10.10:FF:001347">
    <property type="entry name" value="LRR receptor-like serine/threonine-protein kinase GSO2"/>
    <property type="match status" value="1"/>
</dbReference>
<keyword evidence="10" id="KW-0675">Receptor</keyword>
<dbReference type="FunFam" id="3.80.10.10:FF:000041">
    <property type="entry name" value="LRR receptor-like serine/threonine-protein kinase ERECTA"/>
    <property type="match status" value="1"/>
</dbReference>
<dbReference type="Pfam" id="PF00560">
    <property type="entry name" value="LRR_1"/>
    <property type="match status" value="12"/>
</dbReference>
<evidence type="ECO:0000313" key="13">
    <source>
        <dbReference type="EMBL" id="GKV47902.1"/>
    </source>
</evidence>
<dbReference type="InterPro" id="IPR032675">
    <property type="entry name" value="LRR_dom_sf"/>
</dbReference>
<dbReference type="PANTHER" id="PTHR48063">
    <property type="entry name" value="LRR RECEPTOR-LIKE KINASE"/>
    <property type="match status" value="1"/>
</dbReference>
<evidence type="ECO:0000256" key="8">
    <source>
        <dbReference type="ARBA" id="ARBA00022989"/>
    </source>
</evidence>
<keyword evidence="9" id="KW-0472">Membrane</keyword>
<evidence type="ECO:0000256" key="1">
    <source>
        <dbReference type="ARBA" id="ARBA00004251"/>
    </source>
</evidence>
<keyword evidence="14" id="KW-1185">Reference proteome</keyword>
<keyword evidence="5" id="KW-0812">Transmembrane</keyword>
<keyword evidence="4" id="KW-0433">Leucine-rich repeat</keyword>
<comment type="similarity">
    <text evidence="2">Belongs to the RLP family.</text>
</comment>
<dbReference type="PROSITE" id="PS51450">
    <property type="entry name" value="LRR"/>
    <property type="match status" value="2"/>
</dbReference>
<dbReference type="PANTHER" id="PTHR48063:SF101">
    <property type="entry name" value="LRR RECEPTOR-LIKE SERINE_THREONINE-PROTEIN KINASE FLS2"/>
    <property type="match status" value="1"/>
</dbReference>
<feature type="domain" description="Leucine-rich repeat-containing N-terminal plant-type" evidence="12">
    <location>
        <begin position="861"/>
        <end position="899"/>
    </location>
</feature>
<evidence type="ECO:0000256" key="11">
    <source>
        <dbReference type="ARBA" id="ARBA00023180"/>
    </source>
</evidence>
<dbReference type="PRINTS" id="PR00019">
    <property type="entry name" value="LEURICHRPT"/>
</dbReference>
<sequence length="930" mass="104531">MQTSIGSNSTTTDDGVKCIKSERQALLAFKQGLVDEHGRLSSWGSEEEKKNCCEWEGVQCSNTTGHITMLNLTTYLYDRHFILRGNLSPSLFKLQHLIFLGLSGNNFNLSHIPESIGSLNKMQHLDLYYCNLSGSLPSQLANLTNLQYLDLSYNKFNIQSLVWLYHLSYLQYLRLGGNDLSKYFPIINTSSTSVVHLDLGSNNLTASTFQWLFNFSNSLVSLDLSSNQFRGPIPETFSCMTLLEELLFSNNQLEGGIPKSFGNLCKLRYLYLYDNYLDGILLELIGNLSGCLQLSLEELYLGKNKIRGPLPDMIKNFRSLRVLGLFKTQLSGAIPKSIRLLSNLVEIYISSNSLNGTIRESHFSTLSKLRGLSMSSNSLSINFSNDWIPPFQLEWMVLRLCKLGPKFPSWLKSQRNFSYLDISGSEISDSIPKWFWNLSSRVCHLNLSSNHIYGILPDLSTQISNSFGLGIDLSENKLEGPLPVFPVNVTSISLSKNRFNGSISSLCTISGGKLQFLDVSHNQLFGKLPDCMMQWTSLVILNLANNHLFGKIPSSIGSLYHLESLGLQNNSFSGEIPRGDIPLQLCWLTNLTLLDLSNNNLSGNIPSCIHNLTTLAQQKSSAHDHYFTDSHRDANSEYSGSYADKASVMWKGMERDYENGNLKTLKIIDLSSNNLTGVIPVHISVLFELVELNLSRNQLTGSIPSDIGQMRQLESLDLSLNQLSGHLPGSMSQLNFLSILNLSYNNFSGRIPLSTQMQSFDAYSFVGNPALCGLPLTPTYPDDEKSEDKPKNRDIAEFWQWFKLGMEHGVAIGFVGVLVVKLDHPWKHLCFLLFNNMKIRRAVGLNSTAVDHEVRCIERKRQVFLAFNQGLVDDYGVLSSWGSEEEKRDFCKRRGVQCSKATRRVIELILQDCSLRGKSCPFLFELQSFR</sequence>
<dbReference type="AlphaFoldDB" id="A0AAV5MH46"/>
<dbReference type="SMART" id="SM00365">
    <property type="entry name" value="LRR_SD22"/>
    <property type="match status" value="6"/>
</dbReference>
<keyword evidence="8" id="KW-1133">Transmembrane helix</keyword>
<name>A0AAV5MH46_9ROSI</name>
<dbReference type="InterPro" id="IPR013210">
    <property type="entry name" value="LRR_N_plant-typ"/>
</dbReference>
<reference evidence="13 14" key="1">
    <citation type="journal article" date="2021" name="Commun. Biol.">
        <title>The genome of Shorea leprosula (Dipterocarpaceae) highlights the ecological relevance of drought in aseasonal tropical rainforests.</title>
        <authorList>
            <person name="Ng K.K.S."/>
            <person name="Kobayashi M.J."/>
            <person name="Fawcett J.A."/>
            <person name="Hatakeyama M."/>
            <person name="Paape T."/>
            <person name="Ng C.H."/>
            <person name="Ang C.C."/>
            <person name="Tnah L.H."/>
            <person name="Lee C.T."/>
            <person name="Nishiyama T."/>
            <person name="Sese J."/>
            <person name="O'Brien M.J."/>
            <person name="Copetti D."/>
            <person name="Mohd Noor M.I."/>
            <person name="Ong R.C."/>
            <person name="Putra M."/>
            <person name="Sireger I.Z."/>
            <person name="Indrioko S."/>
            <person name="Kosugi Y."/>
            <person name="Izuno A."/>
            <person name="Isagi Y."/>
            <person name="Lee S.L."/>
            <person name="Shimizu K.K."/>
        </authorList>
    </citation>
    <scope>NUCLEOTIDE SEQUENCE [LARGE SCALE GENOMIC DNA]</scope>
    <source>
        <strain evidence="13">214</strain>
    </source>
</reference>
<evidence type="ECO:0000256" key="2">
    <source>
        <dbReference type="ARBA" id="ARBA00009592"/>
    </source>
</evidence>
<dbReference type="Pfam" id="PF13855">
    <property type="entry name" value="LRR_8"/>
    <property type="match status" value="1"/>
</dbReference>
<keyword evidence="3" id="KW-1003">Cell membrane</keyword>
<dbReference type="InterPro" id="IPR003591">
    <property type="entry name" value="Leu-rich_rpt_typical-subtyp"/>
</dbReference>
<evidence type="ECO:0000256" key="6">
    <source>
        <dbReference type="ARBA" id="ARBA00022729"/>
    </source>
</evidence>
<evidence type="ECO:0000259" key="12">
    <source>
        <dbReference type="Pfam" id="PF08263"/>
    </source>
</evidence>
<evidence type="ECO:0000256" key="10">
    <source>
        <dbReference type="ARBA" id="ARBA00023170"/>
    </source>
</evidence>
<evidence type="ECO:0000256" key="7">
    <source>
        <dbReference type="ARBA" id="ARBA00022737"/>
    </source>
</evidence>
<dbReference type="SUPFAM" id="SSF52058">
    <property type="entry name" value="L domain-like"/>
    <property type="match status" value="3"/>
</dbReference>
<dbReference type="Pfam" id="PF08263">
    <property type="entry name" value="LRRNT_2"/>
    <property type="match status" value="2"/>
</dbReference>
<keyword evidence="7" id="KW-0677">Repeat</keyword>
<dbReference type="EMBL" id="BPVZ01000240">
    <property type="protein sequence ID" value="GKV47902.1"/>
    <property type="molecule type" value="Genomic_DNA"/>
</dbReference>
<dbReference type="FunFam" id="3.80.10.10:FF:000111">
    <property type="entry name" value="LRR receptor-like serine/threonine-protein kinase ERECTA"/>
    <property type="match status" value="1"/>
</dbReference>
<dbReference type="SMART" id="SM00369">
    <property type="entry name" value="LRR_TYP"/>
    <property type="match status" value="8"/>
</dbReference>
<evidence type="ECO:0000256" key="4">
    <source>
        <dbReference type="ARBA" id="ARBA00022614"/>
    </source>
</evidence>
<comment type="caution">
    <text evidence="13">The sequence shown here is derived from an EMBL/GenBank/DDBJ whole genome shotgun (WGS) entry which is preliminary data.</text>
</comment>
<dbReference type="Gene3D" id="3.80.10.10">
    <property type="entry name" value="Ribonuclease Inhibitor"/>
    <property type="match status" value="5"/>
</dbReference>
<dbReference type="InterPro" id="IPR001611">
    <property type="entry name" value="Leu-rich_rpt"/>
</dbReference>
<evidence type="ECO:0000313" key="14">
    <source>
        <dbReference type="Proteomes" id="UP001054252"/>
    </source>
</evidence>
<dbReference type="InterPro" id="IPR046956">
    <property type="entry name" value="RLP23-like"/>
</dbReference>
<evidence type="ECO:0000256" key="9">
    <source>
        <dbReference type="ARBA" id="ARBA00023136"/>
    </source>
</evidence>
<proteinExistence type="inferred from homology"/>
<evidence type="ECO:0000256" key="3">
    <source>
        <dbReference type="ARBA" id="ARBA00022475"/>
    </source>
</evidence>
<protein>
    <recommendedName>
        <fullName evidence="12">Leucine-rich repeat-containing N-terminal plant-type domain-containing protein</fullName>
    </recommendedName>
</protein>
<accession>A0AAV5MH46</accession>
<feature type="domain" description="Leucine-rich repeat-containing N-terminal plant-type" evidence="12">
    <location>
        <begin position="20"/>
        <end position="61"/>
    </location>
</feature>
<keyword evidence="11" id="KW-0325">Glycoprotein</keyword>
<comment type="subcellular location">
    <subcellularLocation>
        <location evidence="1">Cell membrane</location>
        <topology evidence="1">Single-pass type I membrane protein</topology>
    </subcellularLocation>
</comment>
<gene>
    <name evidence="13" type="ORF">SLEP1_g54752</name>
</gene>
<dbReference type="Proteomes" id="UP001054252">
    <property type="component" value="Unassembled WGS sequence"/>
</dbReference>
<dbReference type="GO" id="GO:0005886">
    <property type="term" value="C:plasma membrane"/>
    <property type="evidence" value="ECO:0007669"/>
    <property type="project" value="UniProtKB-SubCell"/>
</dbReference>